<evidence type="ECO:0000256" key="1">
    <source>
        <dbReference type="ARBA" id="ARBA00004370"/>
    </source>
</evidence>
<dbReference type="PROSITE" id="PS50026">
    <property type="entry name" value="EGF_3"/>
    <property type="match status" value="1"/>
</dbReference>
<organism evidence="11 12">
    <name type="scientific">Wuchereria bancrofti</name>
    <dbReference type="NCBI Taxonomy" id="6293"/>
    <lineage>
        <taxon>Eukaryota</taxon>
        <taxon>Metazoa</taxon>
        <taxon>Ecdysozoa</taxon>
        <taxon>Nematoda</taxon>
        <taxon>Chromadorea</taxon>
        <taxon>Rhabditida</taxon>
        <taxon>Spirurina</taxon>
        <taxon>Spiruromorpha</taxon>
        <taxon>Filarioidea</taxon>
        <taxon>Onchocercidae</taxon>
        <taxon>Wuchereria</taxon>
    </lineage>
</organism>
<evidence type="ECO:0000259" key="10">
    <source>
        <dbReference type="PROSITE" id="PS50026"/>
    </source>
</evidence>
<evidence type="ECO:0008006" key="13">
    <source>
        <dbReference type="Google" id="ProtNLM"/>
    </source>
</evidence>
<evidence type="ECO:0000256" key="3">
    <source>
        <dbReference type="ARBA" id="ARBA00022692"/>
    </source>
</evidence>
<evidence type="ECO:0000256" key="5">
    <source>
        <dbReference type="ARBA" id="ARBA00023136"/>
    </source>
</evidence>
<accession>J9EUE9</accession>
<evidence type="ECO:0000259" key="9">
    <source>
        <dbReference type="PROSITE" id="PS50025"/>
    </source>
</evidence>
<feature type="non-terminal residue" evidence="11">
    <location>
        <position position="286"/>
    </location>
</feature>
<dbReference type="InterPro" id="IPR050372">
    <property type="entry name" value="Neurexin-related_CASP"/>
</dbReference>
<keyword evidence="2 7" id="KW-0245">EGF-like domain</keyword>
<comment type="subcellular location">
    <subcellularLocation>
        <location evidence="1">Membrane</location>
    </subcellularLocation>
</comment>
<evidence type="ECO:0000256" key="7">
    <source>
        <dbReference type="PROSITE-ProRule" id="PRU00076"/>
    </source>
</evidence>
<comment type="caution">
    <text evidence="7">Lacks conserved residue(s) required for the propagation of feature annotation.</text>
</comment>
<keyword evidence="4" id="KW-1133">Transmembrane helix</keyword>
<dbReference type="Pfam" id="PF02210">
    <property type="entry name" value="Laminin_G_2"/>
    <property type="match status" value="1"/>
</dbReference>
<dbReference type="FunFam" id="2.10.25.10:FF:000015">
    <property type="entry name" value="neurexin-1 isoform X1"/>
    <property type="match status" value="1"/>
</dbReference>
<dbReference type="PROSITE" id="PS50025">
    <property type="entry name" value="LAM_G_DOMAIN"/>
    <property type="match status" value="2"/>
</dbReference>
<evidence type="ECO:0000256" key="6">
    <source>
        <dbReference type="ARBA" id="ARBA00023157"/>
    </source>
</evidence>
<dbReference type="AlphaFoldDB" id="J9EUE9"/>
<sequence length="286" mass="32155">MSNVRGHIVNLDTKLYIGNIPSGISGISGSLRLKNVSGFHGCISSFRIGNKYLDILKDAIESAGIVKGCHGPHTRCSPKVCLNRGKCIQKWNSTKCDCSMTTYAGERCDNFGTTYIFDSSLSAIYYEYPKSIRPSTNQDEMAIGFRTRQANAVLLSVHCIVDGDFLTVFLKNAHLHIRYNLGSRDHDVGLSSALLNDDKHHAVIIYRQESNLTLYVDNREPIYYSPLGGDKELVTLNMQWRITIGASFNLLHRTKRRKREQIYDSYKGFITGVNFNGLMILDMLAQ</sequence>
<evidence type="ECO:0000313" key="12">
    <source>
        <dbReference type="Proteomes" id="UP000004810"/>
    </source>
</evidence>
<evidence type="ECO:0000313" key="11">
    <source>
        <dbReference type="EMBL" id="EJW78849.1"/>
    </source>
</evidence>
<dbReference type="PANTHER" id="PTHR15036">
    <property type="entry name" value="PIKACHURIN-LIKE PROTEIN"/>
    <property type="match status" value="1"/>
</dbReference>
<dbReference type="InterPro" id="IPR000742">
    <property type="entry name" value="EGF"/>
</dbReference>
<feature type="domain" description="EGF-like" evidence="10">
    <location>
        <begin position="72"/>
        <end position="109"/>
    </location>
</feature>
<protein>
    <recommendedName>
        <fullName evidence="13">Laminin G domain-containing protein</fullName>
    </recommendedName>
</protein>
<keyword evidence="5" id="KW-0472">Membrane</keyword>
<proteinExistence type="predicted"/>
<evidence type="ECO:0000256" key="4">
    <source>
        <dbReference type="ARBA" id="ARBA00022989"/>
    </source>
</evidence>
<dbReference type="EMBL" id="ADBV01006126">
    <property type="protein sequence ID" value="EJW78849.1"/>
    <property type="molecule type" value="Genomic_DNA"/>
</dbReference>
<evidence type="ECO:0000256" key="2">
    <source>
        <dbReference type="ARBA" id="ARBA00022536"/>
    </source>
</evidence>
<feature type="domain" description="Laminin G" evidence="9">
    <location>
        <begin position="113"/>
        <end position="286"/>
    </location>
</feature>
<dbReference type="InterPro" id="IPR001791">
    <property type="entry name" value="Laminin_G"/>
</dbReference>
<dbReference type="Gene3D" id="2.60.120.200">
    <property type="match status" value="2"/>
</dbReference>
<dbReference type="SUPFAM" id="SSF49899">
    <property type="entry name" value="Concanavalin A-like lectins/glucanases"/>
    <property type="match status" value="2"/>
</dbReference>
<gene>
    <name evidence="11" type="ORF">WUBG_10242</name>
</gene>
<feature type="domain" description="Laminin G" evidence="9">
    <location>
        <begin position="1"/>
        <end position="69"/>
    </location>
</feature>
<dbReference type="Pfam" id="PF00008">
    <property type="entry name" value="EGF"/>
    <property type="match status" value="1"/>
</dbReference>
<reference evidence="12" key="1">
    <citation type="submission" date="2012-08" db="EMBL/GenBank/DDBJ databases">
        <title>The Genome Sequence of Wuchereria bancrofti.</title>
        <authorList>
            <person name="Nutman T.B."/>
            <person name="Fink D.L."/>
            <person name="Russ C."/>
            <person name="Young S."/>
            <person name="Zeng Q."/>
            <person name="Koehrsen M."/>
            <person name="Alvarado L."/>
            <person name="Berlin A."/>
            <person name="Chapman S.B."/>
            <person name="Chen Z."/>
            <person name="Freedman E."/>
            <person name="Gellesch M."/>
            <person name="Goldberg J."/>
            <person name="Griggs A."/>
            <person name="Gujja S."/>
            <person name="Heilman E.R."/>
            <person name="Heiman D."/>
            <person name="Hepburn T."/>
            <person name="Howarth C."/>
            <person name="Jen D."/>
            <person name="Larson L."/>
            <person name="Lewis B."/>
            <person name="Mehta T."/>
            <person name="Park D."/>
            <person name="Pearson M."/>
            <person name="Roberts A."/>
            <person name="Saif S."/>
            <person name="Shea T."/>
            <person name="Shenoy N."/>
            <person name="Sisk P."/>
            <person name="Stolte C."/>
            <person name="Sykes S."/>
            <person name="Walk T."/>
            <person name="White J."/>
            <person name="Yandava C."/>
            <person name="Haas B."/>
            <person name="Henn M.R."/>
            <person name="Nusbaum C."/>
            <person name="Birren B."/>
        </authorList>
    </citation>
    <scope>NUCLEOTIDE SEQUENCE [LARGE SCALE GENOMIC DNA]</scope>
    <source>
        <strain evidence="12">NA</strain>
    </source>
</reference>
<comment type="caution">
    <text evidence="11">The sequence shown here is derived from an EMBL/GenBank/DDBJ whole genome shotgun (WGS) entry which is preliminary data.</text>
</comment>
<dbReference type="SMART" id="SM00282">
    <property type="entry name" value="LamG"/>
    <property type="match status" value="1"/>
</dbReference>
<dbReference type="PANTHER" id="PTHR15036:SF89">
    <property type="entry name" value="NEUREXIN 1, ISOFORM F"/>
    <property type="match status" value="1"/>
</dbReference>
<dbReference type="InterPro" id="IPR013320">
    <property type="entry name" value="ConA-like_dom_sf"/>
</dbReference>
<keyword evidence="3" id="KW-0812">Transmembrane</keyword>
<keyword evidence="6 8" id="KW-1015">Disulfide bond</keyword>
<dbReference type="Proteomes" id="UP000004810">
    <property type="component" value="Unassembled WGS sequence"/>
</dbReference>
<feature type="disulfide bond" evidence="8">
    <location>
        <begin position="42"/>
        <end position="69"/>
    </location>
</feature>
<name>J9EUE9_WUCBA</name>
<dbReference type="Gene3D" id="2.10.25.10">
    <property type="entry name" value="Laminin"/>
    <property type="match status" value="1"/>
</dbReference>
<dbReference type="CDD" id="cd00110">
    <property type="entry name" value="LamG"/>
    <property type="match status" value="1"/>
</dbReference>
<dbReference type="GO" id="GO:0016020">
    <property type="term" value="C:membrane"/>
    <property type="evidence" value="ECO:0007669"/>
    <property type="project" value="UniProtKB-SubCell"/>
</dbReference>
<evidence type="ECO:0000256" key="8">
    <source>
        <dbReference type="PROSITE-ProRule" id="PRU00122"/>
    </source>
</evidence>